<evidence type="ECO:0000256" key="2">
    <source>
        <dbReference type="ARBA" id="ARBA00005745"/>
    </source>
</evidence>
<dbReference type="PRINTS" id="PR00812">
    <property type="entry name" value="BCTERIALGSPF"/>
</dbReference>
<keyword evidence="3" id="KW-1003">Cell membrane</keyword>
<evidence type="ECO:0000313" key="10">
    <source>
        <dbReference type="EMBL" id="PIR44932.1"/>
    </source>
</evidence>
<keyword evidence="6 8" id="KW-1133">Transmembrane helix</keyword>
<dbReference type="PANTHER" id="PTHR30012:SF0">
    <property type="entry name" value="TYPE II SECRETION SYSTEM PROTEIN F-RELATED"/>
    <property type="match status" value="1"/>
</dbReference>
<proteinExistence type="inferred from homology"/>
<organism evidence="10 11">
    <name type="scientific">Candidatus Vogelbacteria bacterium CG10_big_fil_rev_8_21_14_0_10_51_16</name>
    <dbReference type="NCBI Taxonomy" id="1975045"/>
    <lineage>
        <taxon>Bacteria</taxon>
        <taxon>Candidatus Vogeliibacteriota</taxon>
    </lineage>
</organism>
<dbReference type="PANTHER" id="PTHR30012">
    <property type="entry name" value="GENERAL SECRETION PATHWAY PROTEIN"/>
    <property type="match status" value="1"/>
</dbReference>
<dbReference type="EMBL" id="PCYI01000015">
    <property type="protein sequence ID" value="PIR44932.1"/>
    <property type="molecule type" value="Genomic_DNA"/>
</dbReference>
<feature type="transmembrane region" description="Helical" evidence="8">
    <location>
        <begin position="217"/>
        <end position="237"/>
    </location>
</feature>
<comment type="subcellular location">
    <subcellularLocation>
        <location evidence="1">Cell inner membrane</location>
        <topology evidence="1">Multi-pass membrane protein</topology>
    </subcellularLocation>
</comment>
<feature type="domain" description="Type II secretion system protein GspF" evidence="9">
    <location>
        <begin position="69"/>
        <end position="191"/>
    </location>
</feature>
<comment type="caution">
    <text evidence="10">The sequence shown here is derived from an EMBL/GenBank/DDBJ whole genome shotgun (WGS) entry which is preliminary data.</text>
</comment>
<evidence type="ECO:0000259" key="9">
    <source>
        <dbReference type="Pfam" id="PF00482"/>
    </source>
</evidence>
<dbReference type="FunFam" id="1.20.81.30:FF:000001">
    <property type="entry name" value="Type II secretion system protein F"/>
    <property type="match status" value="2"/>
</dbReference>
<keyword evidence="5 8" id="KW-0812">Transmembrane</keyword>
<evidence type="ECO:0000256" key="1">
    <source>
        <dbReference type="ARBA" id="ARBA00004429"/>
    </source>
</evidence>
<comment type="similarity">
    <text evidence="2">Belongs to the GSP F family.</text>
</comment>
<gene>
    <name evidence="10" type="ORF">COV10_02165</name>
</gene>
<protein>
    <recommendedName>
        <fullName evidence="9">Type II secretion system protein GspF domain-containing protein</fullName>
    </recommendedName>
</protein>
<dbReference type="InterPro" id="IPR042094">
    <property type="entry name" value="T2SS_GspF_sf"/>
</dbReference>
<feature type="domain" description="Type II secretion system protein GspF" evidence="9">
    <location>
        <begin position="273"/>
        <end position="393"/>
    </location>
</feature>
<evidence type="ECO:0000313" key="11">
    <source>
        <dbReference type="Proteomes" id="UP000228767"/>
    </source>
</evidence>
<evidence type="ECO:0000256" key="7">
    <source>
        <dbReference type="ARBA" id="ARBA00023136"/>
    </source>
</evidence>
<keyword evidence="4" id="KW-0997">Cell inner membrane</keyword>
<dbReference type="AlphaFoldDB" id="A0A2H0REF2"/>
<evidence type="ECO:0000256" key="3">
    <source>
        <dbReference type="ARBA" id="ARBA00022475"/>
    </source>
</evidence>
<name>A0A2H0REF2_9BACT</name>
<evidence type="ECO:0000256" key="5">
    <source>
        <dbReference type="ARBA" id="ARBA00022692"/>
    </source>
</evidence>
<accession>A0A2H0REF2</accession>
<evidence type="ECO:0000256" key="4">
    <source>
        <dbReference type="ARBA" id="ARBA00022519"/>
    </source>
</evidence>
<keyword evidence="7 8" id="KW-0472">Membrane</keyword>
<dbReference type="InterPro" id="IPR018076">
    <property type="entry name" value="T2SS_GspF_dom"/>
</dbReference>
<dbReference type="Gene3D" id="1.20.81.30">
    <property type="entry name" value="Type II secretion system (T2SS), domain F"/>
    <property type="match status" value="2"/>
</dbReference>
<dbReference type="InterPro" id="IPR003004">
    <property type="entry name" value="GspF/PilC"/>
</dbReference>
<evidence type="ECO:0000256" key="6">
    <source>
        <dbReference type="ARBA" id="ARBA00022989"/>
    </source>
</evidence>
<dbReference type="Pfam" id="PF00482">
    <property type="entry name" value="T2SSF"/>
    <property type="match status" value="2"/>
</dbReference>
<sequence length="401" mass="44014">MLFKYKATDATGVVAGGTIDAPSVDIAINSLQRRNLVIVEIDSAEKGGFLSQEVAWLNRVKLKDVVILSRQLSTLFEAKVPVTNVFKLLAAESENPNLQTKLTGVTDDIEGGMAIANALAKHPDVFTPFYVNMVKAGEESGKLSETFVYLADYLERQYALVSKAKNALLYPAFVVVSFIIIMILMMVVVVPQLAIILRETGQELPLMTRFVMAVSDIIVNYGLFVLLIIVVAFFFLWRYIRTGAGKNAFSQFKFSIPYLGTLYKKMYLSRIADNMDTMLSSGIPMIKAMEVSAEVVGDDLYRRILLDATNQVKGGSSLSAALGEHAEMPHIMVQMARIGEETGKLGFVLKTLARFYKREVDGAVDTLVSMIEPIMIVLLGLGVGFLLVAILGPIYNITAGL</sequence>
<dbReference type="GO" id="GO:0005886">
    <property type="term" value="C:plasma membrane"/>
    <property type="evidence" value="ECO:0007669"/>
    <property type="project" value="UniProtKB-SubCell"/>
</dbReference>
<feature type="transmembrane region" description="Helical" evidence="8">
    <location>
        <begin position="168"/>
        <end position="197"/>
    </location>
</feature>
<dbReference type="Proteomes" id="UP000228767">
    <property type="component" value="Unassembled WGS sequence"/>
</dbReference>
<feature type="transmembrane region" description="Helical" evidence="8">
    <location>
        <begin position="374"/>
        <end position="395"/>
    </location>
</feature>
<evidence type="ECO:0000256" key="8">
    <source>
        <dbReference type="SAM" id="Phobius"/>
    </source>
</evidence>
<reference evidence="10 11" key="1">
    <citation type="submission" date="2017-09" db="EMBL/GenBank/DDBJ databases">
        <title>Depth-based differentiation of microbial function through sediment-hosted aquifers and enrichment of novel symbionts in the deep terrestrial subsurface.</title>
        <authorList>
            <person name="Probst A.J."/>
            <person name="Ladd B."/>
            <person name="Jarett J.K."/>
            <person name="Geller-Mcgrath D.E."/>
            <person name="Sieber C.M."/>
            <person name="Emerson J.B."/>
            <person name="Anantharaman K."/>
            <person name="Thomas B.C."/>
            <person name="Malmstrom R."/>
            <person name="Stieglmeier M."/>
            <person name="Klingl A."/>
            <person name="Woyke T."/>
            <person name="Ryan C.M."/>
            <person name="Banfield J.F."/>
        </authorList>
    </citation>
    <scope>NUCLEOTIDE SEQUENCE [LARGE SCALE GENOMIC DNA]</scope>
    <source>
        <strain evidence="10">CG10_big_fil_rev_8_21_14_0_10_51_16</strain>
    </source>
</reference>